<accession>A0A511JAT8</accession>
<organism evidence="2 3">
    <name type="scientific">Cellulomonas composti</name>
    <dbReference type="NCBI Taxonomy" id="266130"/>
    <lineage>
        <taxon>Bacteria</taxon>
        <taxon>Bacillati</taxon>
        <taxon>Actinomycetota</taxon>
        <taxon>Actinomycetes</taxon>
        <taxon>Micrococcales</taxon>
        <taxon>Cellulomonadaceae</taxon>
        <taxon>Cellulomonas</taxon>
    </lineage>
</organism>
<keyword evidence="3" id="KW-1185">Reference proteome</keyword>
<dbReference type="AlphaFoldDB" id="A0A511JAT8"/>
<comment type="caution">
    <text evidence="2">The sequence shown here is derived from an EMBL/GenBank/DDBJ whole genome shotgun (WGS) entry which is preliminary data.</text>
</comment>
<keyword evidence="1" id="KW-0732">Signal</keyword>
<proteinExistence type="predicted"/>
<evidence type="ECO:0000256" key="1">
    <source>
        <dbReference type="SAM" id="SignalP"/>
    </source>
</evidence>
<reference evidence="2 3" key="1">
    <citation type="submission" date="2019-07" db="EMBL/GenBank/DDBJ databases">
        <title>Whole genome shotgun sequence of Cellulomonas composti NBRC 100758.</title>
        <authorList>
            <person name="Hosoyama A."/>
            <person name="Uohara A."/>
            <person name="Ohji S."/>
            <person name="Ichikawa N."/>
        </authorList>
    </citation>
    <scope>NUCLEOTIDE SEQUENCE [LARGE SCALE GENOMIC DNA]</scope>
    <source>
        <strain evidence="2 3">NBRC 100758</strain>
    </source>
</reference>
<feature type="chain" id="PRO_5021968836" evidence="1">
    <location>
        <begin position="34"/>
        <end position="184"/>
    </location>
</feature>
<evidence type="ECO:0000313" key="3">
    <source>
        <dbReference type="Proteomes" id="UP000321720"/>
    </source>
</evidence>
<feature type="signal peptide" evidence="1">
    <location>
        <begin position="1"/>
        <end position="33"/>
    </location>
</feature>
<sequence length="184" mass="19302">MGSQRTAARVLSGALAVCLVGVAGLALASPASAHDIVYGWLGCSYDSKIAQDGDLEVGHVNLPADSTNGGYLNSFTGRLSDAVSRMDAAVSANTGSGNGLRWVGKTSSANPAYIAVKYENPQRPGPSRNYGPQLDLQTRAHAASRSGLRNDVHPPQCPRRLVHARRLPACGVGELHIPDLLLHL</sequence>
<evidence type="ECO:0000313" key="2">
    <source>
        <dbReference type="EMBL" id="GEL95102.1"/>
    </source>
</evidence>
<gene>
    <name evidence="2" type="ORF">CCO02nite_17600</name>
</gene>
<dbReference type="EMBL" id="BJWG01000007">
    <property type="protein sequence ID" value="GEL95102.1"/>
    <property type="molecule type" value="Genomic_DNA"/>
</dbReference>
<name>A0A511JAT8_9CELL</name>
<dbReference type="Proteomes" id="UP000321720">
    <property type="component" value="Unassembled WGS sequence"/>
</dbReference>
<protein>
    <submittedName>
        <fullName evidence="2">Uncharacterized protein</fullName>
    </submittedName>
</protein>